<dbReference type="GO" id="GO:0019825">
    <property type="term" value="F:oxygen binding"/>
    <property type="evidence" value="ECO:0007669"/>
    <property type="project" value="InterPro"/>
</dbReference>
<dbReference type="EMBL" id="LT635770">
    <property type="protein sequence ID" value="SGZ58887.1"/>
    <property type="molecule type" value="Genomic_DNA"/>
</dbReference>
<dbReference type="InterPro" id="IPR009050">
    <property type="entry name" value="Globin-like_sf"/>
</dbReference>
<proteinExistence type="predicted"/>
<dbReference type="AlphaFoldDB" id="A0A1L0C5L5"/>
<feature type="compositionally biased region" description="Low complexity" evidence="1">
    <location>
        <begin position="600"/>
        <end position="617"/>
    </location>
</feature>
<feature type="region of interest" description="Disordered" evidence="1">
    <location>
        <begin position="163"/>
        <end position="190"/>
    </location>
</feature>
<accession>A0A1L0C5L5</accession>
<dbReference type="GO" id="GO:0046210">
    <property type="term" value="P:nitric oxide catabolic process"/>
    <property type="evidence" value="ECO:0007669"/>
    <property type="project" value="TreeGrafter"/>
</dbReference>
<feature type="region of interest" description="Disordered" evidence="1">
    <location>
        <begin position="239"/>
        <end position="317"/>
    </location>
</feature>
<protein>
    <submittedName>
        <fullName evidence="2">CIC11C00000001357</fullName>
    </submittedName>
</protein>
<dbReference type="GO" id="GO:0071949">
    <property type="term" value="F:FAD binding"/>
    <property type="evidence" value="ECO:0007669"/>
    <property type="project" value="TreeGrafter"/>
</dbReference>
<dbReference type="SUPFAM" id="SSF46458">
    <property type="entry name" value="Globin-like"/>
    <property type="match status" value="1"/>
</dbReference>
<feature type="compositionally biased region" description="Low complexity" evidence="1">
    <location>
        <begin position="573"/>
        <end position="584"/>
    </location>
</feature>
<feature type="compositionally biased region" description="Basic and acidic residues" evidence="1">
    <location>
        <begin position="290"/>
        <end position="305"/>
    </location>
</feature>
<dbReference type="Proteomes" id="UP000182259">
    <property type="component" value="Chromosome VII"/>
</dbReference>
<dbReference type="Gene3D" id="1.10.490.10">
    <property type="entry name" value="Globins"/>
    <property type="match status" value="1"/>
</dbReference>
<dbReference type="PANTHER" id="PTHR43396:SF6">
    <property type="entry name" value="ABL201WP"/>
    <property type="match status" value="1"/>
</dbReference>
<dbReference type="CDD" id="cd01040">
    <property type="entry name" value="Mb-like"/>
    <property type="match status" value="1"/>
</dbReference>
<feature type="region of interest" description="Disordered" evidence="1">
    <location>
        <begin position="600"/>
        <end position="652"/>
    </location>
</feature>
<dbReference type="GO" id="GO:0071500">
    <property type="term" value="P:cellular response to nitrosative stress"/>
    <property type="evidence" value="ECO:0007669"/>
    <property type="project" value="TreeGrafter"/>
</dbReference>
<feature type="compositionally biased region" description="Low complexity" evidence="1">
    <location>
        <begin position="241"/>
        <end position="253"/>
    </location>
</feature>
<feature type="compositionally biased region" description="Polar residues" evidence="1">
    <location>
        <begin position="641"/>
        <end position="652"/>
    </location>
</feature>
<dbReference type="InterPro" id="IPR012292">
    <property type="entry name" value="Globin/Proto"/>
</dbReference>
<reference evidence="2 3" key="1">
    <citation type="submission" date="2016-10" db="EMBL/GenBank/DDBJ databases">
        <authorList>
            <person name="de Groot N.N."/>
        </authorList>
    </citation>
    <scope>NUCLEOTIDE SEQUENCE [LARGE SCALE GENOMIC DNA]</scope>
    <source>
        <strain evidence="2 3">PYCC 4715</strain>
    </source>
</reference>
<organism evidence="2 3">
    <name type="scientific">Sungouiella intermedia</name>
    <dbReference type="NCBI Taxonomy" id="45354"/>
    <lineage>
        <taxon>Eukaryota</taxon>
        <taxon>Fungi</taxon>
        <taxon>Dikarya</taxon>
        <taxon>Ascomycota</taxon>
        <taxon>Saccharomycotina</taxon>
        <taxon>Pichiomycetes</taxon>
        <taxon>Metschnikowiaceae</taxon>
        <taxon>Sungouiella</taxon>
    </lineage>
</organism>
<feature type="region of interest" description="Disordered" evidence="1">
    <location>
        <begin position="373"/>
        <end position="410"/>
    </location>
</feature>
<evidence type="ECO:0000313" key="3">
    <source>
        <dbReference type="Proteomes" id="UP000182259"/>
    </source>
</evidence>
<dbReference type="GO" id="GO:0008941">
    <property type="term" value="F:nitric oxide dioxygenase NAD(P)H activity"/>
    <property type="evidence" value="ECO:0007669"/>
    <property type="project" value="TreeGrafter"/>
</dbReference>
<sequence>MTSLDLSTPDLIKVRSSWADVIAQGRHSEDEFINNAFASMLANNAELKQLFSEKAILDEQKYLFKELLKFTMTYLHDEAILNECTDEFIKENPSIVKYGVEYLEPMGGEMISTLRKTLGSSFHSGLETLWIKVYFYIANCILLNDESDVSSVISNTNKSSASEEEIRPLNLNKSPAPLAPETPQQEISGNTIKIDLGGNEKYKGFRRSITESPKAPVLVKVPASFISPQEIKAVANVANRSNSLSPQPSESSLFDPRPQRRRPSMEEPILTPRSSRRNSSAQLQELGLDLEVKESANIHPYDPRRKTSHKRTPSDLSLNMHIPQRLVSTSSSELQVSDYDDEFKLEDEIDFSLTKQRSPVFDHNSFGIKGLAPIAESEHDDERSQYSDRSSNYADNSEKGSEDGYSSRTSSLSLHNLDYKSSISSGSGHSPVIDKEHKSTQSDISFMAPLSTTHVHHTNIYENSPYQNRCFSSSVPSLSSRVSSGQRASLGFMRSSFILKKEMQDLGYNNPENVVVQPQLPIASFSMANVSMTNKGHHSLASLALQRTRSSLQSKNRELPQLPVGAKFEKESTPTPSVMSTTSSQKKKSSFRGKLLSFFGGSSSSSSSKPLKISAPISVPPPPASKAHSSKPVSVKEEPRQSFSRTSTQKSNLVTSNYTRNSNRVSSLDLRLGTMKSPQPGYAGSIHLKTSDSASIRTQGTSKTGFSFFKSEPNVKYPDGQAKKMNKYHVLKVPYKTIYVKDLIRK</sequence>
<dbReference type="InterPro" id="IPR044399">
    <property type="entry name" value="Mb-like_M"/>
</dbReference>
<gene>
    <name evidence="2" type="ORF">SAMEA4029009_CIC11G00000001357</name>
</gene>
<evidence type="ECO:0000313" key="2">
    <source>
        <dbReference type="EMBL" id="SGZ58887.1"/>
    </source>
</evidence>
<name>A0A1L0C5L5_9ASCO</name>
<dbReference type="PANTHER" id="PTHR43396">
    <property type="entry name" value="FLAVOHEMOPROTEIN"/>
    <property type="match status" value="1"/>
</dbReference>
<feature type="region of interest" description="Disordered" evidence="1">
    <location>
        <begin position="548"/>
        <end position="586"/>
    </location>
</feature>
<feature type="compositionally biased region" description="Basic and acidic residues" evidence="1">
    <location>
        <begin position="376"/>
        <end position="386"/>
    </location>
</feature>
<dbReference type="GO" id="GO:0020037">
    <property type="term" value="F:heme binding"/>
    <property type="evidence" value="ECO:0007669"/>
    <property type="project" value="InterPro"/>
</dbReference>
<evidence type="ECO:0000256" key="1">
    <source>
        <dbReference type="SAM" id="MobiDB-lite"/>
    </source>
</evidence>